<gene>
    <name evidence="1" type="ORF">C1SCF055_LOCUS37917</name>
</gene>
<dbReference type="EMBL" id="CAMXCT020005635">
    <property type="protein sequence ID" value="CAL1166269.1"/>
    <property type="molecule type" value="Genomic_DNA"/>
</dbReference>
<evidence type="ECO:0000313" key="1">
    <source>
        <dbReference type="EMBL" id="CAI4012894.1"/>
    </source>
</evidence>
<evidence type="ECO:0000313" key="2">
    <source>
        <dbReference type="EMBL" id="CAL1166269.1"/>
    </source>
</evidence>
<dbReference type="AlphaFoldDB" id="A0A9P1DM64"/>
<reference evidence="2" key="2">
    <citation type="submission" date="2024-04" db="EMBL/GenBank/DDBJ databases">
        <authorList>
            <person name="Chen Y."/>
            <person name="Shah S."/>
            <person name="Dougan E. K."/>
            <person name="Thang M."/>
            <person name="Chan C."/>
        </authorList>
    </citation>
    <scope>NUCLEOTIDE SEQUENCE [LARGE SCALE GENOMIC DNA]</scope>
</reference>
<proteinExistence type="predicted"/>
<dbReference type="EMBL" id="CAMXCT030005635">
    <property type="protein sequence ID" value="CAL4800206.1"/>
    <property type="molecule type" value="Genomic_DNA"/>
</dbReference>
<organism evidence="1">
    <name type="scientific">Cladocopium goreaui</name>
    <dbReference type="NCBI Taxonomy" id="2562237"/>
    <lineage>
        <taxon>Eukaryota</taxon>
        <taxon>Sar</taxon>
        <taxon>Alveolata</taxon>
        <taxon>Dinophyceae</taxon>
        <taxon>Suessiales</taxon>
        <taxon>Symbiodiniaceae</taxon>
        <taxon>Cladocopium</taxon>
    </lineage>
</organism>
<protein>
    <submittedName>
        <fullName evidence="1">Uncharacterized protein</fullName>
    </submittedName>
</protein>
<name>A0A9P1DM64_9DINO</name>
<evidence type="ECO:0000313" key="3">
    <source>
        <dbReference type="Proteomes" id="UP001152797"/>
    </source>
</evidence>
<keyword evidence="3" id="KW-1185">Reference proteome</keyword>
<reference evidence="1" key="1">
    <citation type="submission" date="2022-10" db="EMBL/GenBank/DDBJ databases">
        <authorList>
            <person name="Chen Y."/>
            <person name="Dougan E. K."/>
            <person name="Chan C."/>
            <person name="Rhodes N."/>
            <person name="Thang M."/>
        </authorList>
    </citation>
    <scope>NUCLEOTIDE SEQUENCE</scope>
</reference>
<accession>A0A9P1DM64</accession>
<sequence>MHWVHETIDCVQQAYDCIDAFGASGRVKDTWLRAGFQAIGFDIKLSPDHDLTSETGFKALVKMGLKLKQEGILICAPPYSLFGPACSSIHRRTRDNPAGDQSNFKVRLAQRIWKSFAVAVGMITDMRPDLFVVIEQPSGSWAFKQDFMLTLIAGLQLLPGW</sequence>
<dbReference type="Proteomes" id="UP001152797">
    <property type="component" value="Unassembled WGS sequence"/>
</dbReference>
<comment type="caution">
    <text evidence="1">The sequence shown here is derived from an EMBL/GenBank/DDBJ whole genome shotgun (WGS) entry which is preliminary data.</text>
</comment>
<dbReference type="EMBL" id="CAMXCT010005635">
    <property type="protein sequence ID" value="CAI4012894.1"/>
    <property type="molecule type" value="Genomic_DNA"/>
</dbReference>